<proteinExistence type="predicted"/>
<dbReference type="AlphaFoldDB" id="A0A5C6MYH2"/>
<dbReference type="EMBL" id="RHFK02000019">
    <property type="protein sequence ID" value="TWW58507.1"/>
    <property type="molecule type" value="Genomic_DNA"/>
</dbReference>
<organism evidence="1 2">
    <name type="scientific">Takifugu flavidus</name>
    <name type="common">sansaifugu</name>
    <dbReference type="NCBI Taxonomy" id="433684"/>
    <lineage>
        <taxon>Eukaryota</taxon>
        <taxon>Metazoa</taxon>
        <taxon>Chordata</taxon>
        <taxon>Craniata</taxon>
        <taxon>Vertebrata</taxon>
        <taxon>Euteleostomi</taxon>
        <taxon>Actinopterygii</taxon>
        <taxon>Neopterygii</taxon>
        <taxon>Teleostei</taxon>
        <taxon>Neoteleostei</taxon>
        <taxon>Acanthomorphata</taxon>
        <taxon>Eupercaria</taxon>
        <taxon>Tetraodontiformes</taxon>
        <taxon>Tetradontoidea</taxon>
        <taxon>Tetraodontidae</taxon>
        <taxon>Takifugu</taxon>
    </lineage>
</organism>
<protein>
    <submittedName>
        <fullName evidence="1">Uncharacterized protein</fullName>
    </submittedName>
</protein>
<comment type="caution">
    <text evidence="1">The sequence shown here is derived from an EMBL/GenBank/DDBJ whole genome shotgun (WGS) entry which is preliminary data.</text>
</comment>
<name>A0A5C6MYH2_9TELE</name>
<gene>
    <name evidence="1" type="ORF">D4764_06G0000370</name>
</gene>
<evidence type="ECO:0000313" key="2">
    <source>
        <dbReference type="Proteomes" id="UP000324091"/>
    </source>
</evidence>
<dbReference type="Proteomes" id="UP000324091">
    <property type="component" value="Chromosome 6"/>
</dbReference>
<sequence>MKRMHIWAKASLRPWMGCQSSAGPHVSLCGFGTLLKACLSYHERFDLLPLYLLTEV</sequence>
<evidence type="ECO:0000313" key="1">
    <source>
        <dbReference type="EMBL" id="TWW58507.1"/>
    </source>
</evidence>
<reference evidence="1 2" key="1">
    <citation type="submission" date="2019-04" db="EMBL/GenBank/DDBJ databases">
        <title>Chromosome genome assembly for Takifugu flavidus.</title>
        <authorList>
            <person name="Xiao S."/>
        </authorList>
    </citation>
    <scope>NUCLEOTIDE SEQUENCE [LARGE SCALE GENOMIC DNA]</scope>
    <source>
        <strain evidence="1">HTHZ2018</strain>
        <tissue evidence="1">Muscle</tissue>
    </source>
</reference>
<accession>A0A5C6MYH2</accession>
<keyword evidence="2" id="KW-1185">Reference proteome</keyword>